<sequence length="397" mass="43531">MPVNLRELPEQLGSPAFPGKVRWLLVILLCTATGFGLALLFRPDESQTDSLWFWSRALALPLVIGVFLYGLRLLAHENREAYVNGWNSTRADLESTLIAQGQEAIALLATSYCTAGGSERLAESLRSGSKPLQTVFLPFNGKTMRWSPLLDPQPLTPEEHALRVQIWLDRVLAAPALDLERLFPGQAVRVRIRHNRVVADDVLLDLWQSCARQRALYIESVSVASEDDGLLWLDTWLDQEKAFPLVLSIELNLFDKPAADQAESISAVLLARSAFCQAQGLQPAAWVHRPVVMSCEPHSLREVLLWGGVSGDALPFAWQARVPSALLRDLSRSLAEEGRPLASEASLSLDETLGAAGSAVGNIALIVGSEQAAADQQPQLLMVQDGTPQWCVVRPVQ</sequence>
<keyword evidence="1" id="KW-0472">Membrane</keyword>
<protein>
    <recommendedName>
        <fullName evidence="4">Type VI secretion protein</fullName>
    </recommendedName>
</protein>
<evidence type="ECO:0000313" key="3">
    <source>
        <dbReference type="Proteomes" id="UP001335100"/>
    </source>
</evidence>
<proteinExistence type="predicted"/>
<gene>
    <name evidence="2" type="ORF">V0R50_11010</name>
</gene>
<evidence type="ECO:0000256" key="1">
    <source>
        <dbReference type="SAM" id="Phobius"/>
    </source>
</evidence>
<evidence type="ECO:0000313" key="2">
    <source>
        <dbReference type="EMBL" id="MEE1933751.1"/>
    </source>
</evidence>
<reference evidence="2 3" key="1">
    <citation type="submission" date="2024-01" db="EMBL/GenBank/DDBJ databases">
        <title>Unpublished Manusciprt.</title>
        <authorList>
            <person name="Duman M."/>
            <person name="Valdes E.G."/>
            <person name="Ajmi N."/>
            <person name="Altun S."/>
            <person name="Saticioglu I.B."/>
        </authorList>
    </citation>
    <scope>NUCLEOTIDE SEQUENCE [LARGE SCALE GENOMIC DNA]</scope>
    <source>
        <strain evidence="2 3">148P</strain>
    </source>
</reference>
<name>A0ABU7HQI3_9PSED</name>
<keyword evidence="3" id="KW-1185">Reference proteome</keyword>
<keyword evidence="1" id="KW-1133">Transmembrane helix</keyword>
<dbReference type="EMBL" id="JAZDQJ010000009">
    <property type="protein sequence ID" value="MEE1933751.1"/>
    <property type="molecule type" value="Genomic_DNA"/>
</dbReference>
<keyword evidence="1" id="KW-0812">Transmembrane</keyword>
<evidence type="ECO:0008006" key="4">
    <source>
        <dbReference type="Google" id="ProtNLM"/>
    </source>
</evidence>
<dbReference type="RefSeq" id="WP_330074575.1">
    <property type="nucleotide sequence ID" value="NZ_JAZDQJ010000009.1"/>
</dbReference>
<accession>A0ABU7HQI3</accession>
<feature type="transmembrane region" description="Helical" evidence="1">
    <location>
        <begin position="21"/>
        <end position="41"/>
    </location>
</feature>
<comment type="caution">
    <text evidence="2">The sequence shown here is derived from an EMBL/GenBank/DDBJ whole genome shotgun (WGS) entry which is preliminary data.</text>
</comment>
<feature type="transmembrane region" description="Helical" evidence="1">
    <location>
        <begin position="53"/>
        <end position="71"/>
    </location>
</feature>
<organism evidence="2 3">
    <name type="scientific">Pseudomonas ulcerans</name>
    <dbReference type="NCBI Taxonomy" id="3115852"/>
    <lineage>
        <taxon>Bacteria</taxon>
        <taxon>Pseudomonadati</taxon>
        <taxon>Pseudomonadota</taxon>
        <taxon>Gammaproteobacteria</taxon>
        <taxon>Pseudomonadales</taxon>
        <taxon>Pseudomonadaceae</taxon>
        <taxon>Pseudomonas</taxon>
    </lineage>
</organism>
<dbReference type="Proteomes" id="UP001335100">
    <property type="component" value="Unassembled WGS sequence"/>
</dbReference>